<name>A0AA51RRR1_9GAMM</name>
<dbReference type="AlphaFoldDB" id="A0AA51RRR1"/>
<dbReference type="Proteomes" id="UP001239782">
    <property type="component" value="Chromosome"/>
</dbReference>
<dbReference type="RefSeq" id="WP_309201446.1">
    <property type="nucleotide sequence ID" value="NZ_CP133548.1"/>
</dbReference>
<gene>
    <name evidence="1" type="ORF">Q9312_13805</name>
</gene>
<proteinExistence type="predicted"/>
<dbReference type="KEGG" id="plei:Q9312_13805"/>
<dbReference type="EMBL" id="CP133548">
    <property type="protein sequence ID" value="WMS86294.1"/>
    <property type="molecule type" value="Genomic_DNA"/>
</dbReference>
<evidence type="ECO:0000313" key="2">
    <source>
        <dbReference type="Proteomes" id="UP001239782"/>
    </source>
</evidence>
<evidence type="ECO:0000313" key="1">
    <source>
        <dbReference type="EMBL" id="WMS86294.1"/>
    </source>
</evidence>
<protein>
    <submittedName>
        <fullName evidence="1">Uncharacterized protein</fullName>
    </submittedName>
</protein>
<accession>A0AA51RRR1</accession>
<reference evidence="1 2" key="1">
    <citation type="submission" date="2023-08" db="EMBL/GenBank/DDBJ databases">
        <title>Pleionea litopenaei sp. nov., isolated from stomach of juvenile Litopenaeus vannamei.</title>
        <authorList>
            <person name="Rho A.M."/>
            <person name="Hwang C.Y."/>
        </authorList>
    </citation>
    <scope>NUCLEOTIDE SEQUENCE [LARGE SCALE GENOMIC DNA]</scope>
    <source>
        <strain evidence="1 2">HL-JVS1</strain>
    </source>
</reference>
<organism evidence="1 2">
    <name type="scientific">Pleionea litopenaei</name>
    <dbReference type="NCBI Taxonomy" id="3070815"/>
    <lineage>
        <taxon>Bacteria</taxon>
        <taxon>Pseudomonadati</taxon>
        <taxon>Pseudomonadota</taxon>
        <taxon>Gammaproteobacteria</taxon>
        <taxon>Oceanospirillales</taxon>
        <taxon>Pleioneaceae</taxon>
        <taxon>Pleionea</taxon>
    </lineage>
</organism>
<keyword evidence="2" id="KW-1185">Reference proteome</keyword>
<sequence>MDIPLPVELNHSSESQYWALLRLQRAVNTELMERFNAIKSKGRSVLIQQLLAKIGAIIDLLNAHGYEFVRCDFVGDIDYETSEQWYVDRVSMSHRIVLHFNGYSAQAYFQENDIEAKRDPVITLRHDYLPKSSQD</sequence>